<feature type="region of interest" description="Disordered" evidence="1">
    <location>
        <begin position="110"/>
        <end position="142"/>
    </location>
</feature>
<dbReference type="Proteomes" id="UP000051952">
    <property type="component" value="Unassembled WGS sequence"/>
</dbReference>
<evidence type="ECO:0000313" key="2">
    <source>
        <dbReference type="EMBL" id="CUG09441.1"/>
    </source>
</evidence>
<sequence>LGIWWSASTNVGDASLLKSVLQEDAHQRDAGGHRHLNVRHRLRSLPFVHAGQYRHCKAQKINGSVQIAVERRDEGPHHEQRDQRECSRHQSDLCHVALREVVGVQCADHASDHRPQAAEEEVQLTPRTSPNTTNERLRFSGDLSTRRDQLRAVVNSADFRDARLLPDNSSLPLNSSLVRAVGEEMLQAALENAPRGLGSSSSPHRIPFVPLVVQRRHLLRLILLEAQQANVRRKKTNPDTCSFQNKS</sequence>
<organism evidence="2 3">
    <name type="scientific">Bodo saltans</name>
    <name type="common">Flagellated protozoan</name>
    <dbReference type="NCBI Taxonomy" id="75058"/>
    <lineage>
        <taxon>Eukaryota</taxon>
        <taxon>Discoba</taxon>
        <taxon>Euglenozoa</taxon>
        <taxon>Kinetoplastea</taxon>
        <taxon>Metakinetoplastina</taxon>
        <taxon>Eubodonida</taxon>
        <taxon>Bodonidae</taxon>
        <taxon>Bodo</taxon>
    </lineage>
</organism>
<accession>A0A0S4IYG7</accession>
<dbReference type="AlphaFoldDB" id="A0A0S4IYG7"/>
<keyword evidence="3" id="KW-1185">Reference proteome</keyword>
<name>A0A0S4IYG7_BODSA</name>
<dbReference type="VEuPathDB" id="TriTrypDB:BSAL_74290"/>
<evidence type="ECO:0000313" key="3">
    <source>
        <dbReference type="Proteomes" id="UP000051952"/>
    </source>
</evidence>
<feature type="non-terminal residue" evidence="2">
    <location>
        <position position="1"/>
    </location>
</feature>
<protein>
    <submittedName>
        <fullName evidence="2">Uncharacterized protein</fullName>
    </submittedName>
</protein>
<feature type="compositionally biased region" description="Polar residues" evidence="1">
    <location>
        <begin position="125"/>
        <end position="134"/>
    </location>
</feature>
<proteinExistence type="predicted"/>
<reference evidence="3" key="1">
    <citation type="submission" date="2015-09" db="EMBL/GenBank/DDBJ databases">
        <authorList>
            <consortium name="Pathogen Informatics"/>
        </authorList>
    </citation>
    <scope>NUCLEOTIDE SEQUENCE [LARGE SCALE GENOMIC DNA]</scope>
    <source>
        <strain evidence="3">Lake Konstanz</strain>
    </source>
</reference>
<evidence type="ECO:0000256" key="1">
    <source>
        <dbReference type="SAM" id="MobiDB-lite"/>
    </source>
</evidence>
<dbReference type="EMBL" id="CYKH01000646">
    <property type="protein sequence ID" value="CUG09441.1"/>
    <property type="molecule type" value="Genomic_DNA"/>
</dbReference>
<gene>
    <name evidence="2" type="ORF">BSAL_74290</name>
</gene>